<dbReference type="PANTHER" id="PTHR35561">
    <property type="entry name" value="RNA 2',3'-CYCLIC PHOSPHODIESTERASE"/>
    <property type="match status" value="1"/>
</dbReference>
<evidence type="ECO:0000313" key="4">
    <source>
        <dbReference type="EMBL" id="MDI9240137.1"/>
    </source>
</evidence>
<dbReference type="InterPro" id="IPR004175">
    <property type="entry name" value="RNA_CPDase"/>
</dbReference>
<organism evidence="4 5">
    <name type="scientific">Lysobacter stagni</name>
    <dbReference type="NCBI Taxonomy" id="3045172"/>
    <lineage>
        <taxon>Bacteria</taxon>
        <taxon>Pseudomonadati</taxon>
        <taxon>Pseudomonadota</taxon>
        <taxon>Gammaproteobacteria</taxon>
        <taxon>Lysobacterales</taxon>
        <taxon>Lysobacteraceae</taxon>
        <taxon>Lysobacter</taxon>
    </lineage>
</organism>
<feature type="domain" description="Phosphoesterase HXTX" evidence="3">
    <location>
        <begin position="9"/>
        <end position="90"/>
    </location>
</feature>
<dbReference type="HAMAP" id="MF_01940">
    <property type="entry name" value="RNA_CPDase"/>
    <property type="match status" value="1"/>
</dbReference>
<feature type="short sequence motif" description="HXTX 1" evidence="2">
    <location>
        <begin position="42"/>
        <end position="45"/>
    </location>
</feature>
<comment type="function">
    <text evidence="2">Hydrolyzes RNA 2',3'-cyclic phosphodiester to an RNA 2'-phosphomonoester.</text>
</comment>
<keyword evidence="1 2" id="KW-0378">Hydrolase</keyword>
<dbReference type="InterPro" id="IPR014051">
    <property type="entry name" value="Phosphoesterase_HXTX"/>
</dbReference>
<dbReference type="InterPro" id="IPR009097">
    <property type="entry name" value="Cyclic_Pdiesterase"/>
</dbReference>
<dbReference type="NCBIfam" id="TIGR02258">
    <property type="entry name" value="2_5_ligase"/>
    <property type="match status" value="1"/>
</dbReference>
<protein>
    <recommendedName>
        <fullName evidence="2">RNA 2',3'-cyclic phosphodiesterase</fullName>
        <shortName evidence="2">RNA 2',3'-CPDase</shortName>
        <ecNumber evidence="2">3.1.4.58</ecNumber>
    </recommendedName>
</protein>
<feature type="short sequence motif" description="HXTX 2" evidence="2">
    <location>
        <begin position="128"/>
        <end position="131"/>
    </location>
</feature>
<dbReference type="Gene3D" id="3.90.1140.10">
    <property type="entry name" value="Cyclic phosphodiesterase"/>
    <property type="match status" value="1"/>
</dbReference>
<proteinExistence type="inferred from homology"/>
<feature type="active site" description="Proton acceptor" evidence="2">
    <location>
        <position position="128"/>
    </location>
</feature>
<evidence type="ECO:0000256" key="2">
    <source>
        <dbReference type="HAMAP-Rule" id="MF_01940"/>
    </source>
</evidence>
<name>A0ABT6XJ23_9GAMM</name>
<dbReference type="RefSeq" id="WP_283213489.1">
    <property type="nucleotide sequence ID" value="NZ_JASGBI010000001.1"/>
</dbReference>
<evidence type="ECO:0000259" key="3">
    <source>
        <dbReference type="Pfam" id="PF02834"/>
    </source>
</evidence>
<dbReference type="EC" id="3.1.4.58" evidence="2"/>
<accession>A0ABT6XJ23</accession>
<dbReference type="EMBL" id="JASGBI010000001">
    <property type="protein sequence ID" value="MDI9240137.1"/>
    <property type="molecule type" value="Genomic_DNA"/>
</dbReference>
<dbReference type="PANTHER" id="PTHR35561:SF1">
    <property type="entry name" value="RNA 2',3'-CYCLIC PHOSPHODIESTERASE"/>
    <property type="match status" value="1"/>
</dbReference>
<keyword evidence="5" id="KW-1185">Reference proteome</keyword>
<evidence type="ECO:0000256" key="1">
    <source>
        <dbReference type="ARBA" id="ARBA00022801"/>
    </source>
</evidence>
<reference evidence="4 5" key="1">
    <citation type="submission" date="2023-05" db="EMBL/GenBank/DDBJ databases">
        <title>Lysobacter sp. strain LF1 Genome sequencing and assembly.</title>
        <authorList>
            <person name="Jung Y."/>
        </authorList>
    </citation>
    <scope>NUCLEOTIDE SEQUENCE [LARGE SCALE GENOMIC DNA]</scope>
    <source>
        <strain evidence="4 5">LF1</strain>
    </source>
</reference>
<dbReference type="Proteomes" id="UP001321580">
    <property type="component" value="Unassembled WGS sequence"/>
</dbReference>
<dbReference type="Pfam" id="PF02834">
    <property type="entry name" value="LigT_PEase"/>
    <property type="match status" value="1"/>
</dbReference>
<gene>
    <name evidence="4" type="primary">thpR</name>
    <name evidence="4" type="ORF">QLQ15_14585</name>
</gene>
<evidence type="ECO:0000313" key="5">
    <source>
        <dbReference type="Proteomes" id="UP001321580"/>
    </source>
</evidence>
<comment type="caution">
    <text evidence="4">The sequence shown here is derived from an EMBL/GenBank/DDBJ whole genome shotgun (WGS) entry which is preliminary data.</text>
</comment>
<feature type="active site" description="Proton donor" evidence="2">
    <location>
        <position position="42"/>
    </location>
</feature>
<sequence>MHRLFFALTPPDDLRRRIVDTAAALEREHAAGGRRLKPERYHVTLQFLGDFQPVPERLLEDALAAASSVRVPGFDLPLDCMGSFRGANVRWLGCQTVPDGLRALWDSLGHALMQRRVPVKSSGSFVPHLTIQRDVHRHLPPTPITPLPWHVNEFVLFDSRSGRPYDVLGRWSLG</sequence>
<comment type="similarity">
    <text evidence="2">Belongs to the 2H phosphoesterase superfamily. ThpR family.</text>
</comment>
<comment type="catalytic activity">
    <reaction evidence="2">
        <text>a 3'-end 2',3'-cyclophospho-ribonucleotide-RNA + H2O = a 3'-end 2'-phospho-ribonucleotide-RNA + H(+)</text>
        <dbReference type="Rhea" id="RHEA:11828"/>
        <dbReference type="Rhea" id="RHEA-COMP:10464"/>
        <dbReference type="Rhea" id="RHEA-COMP:17353"/>
        <dbReference type="ChEBI" id="CHEBI:15377"/>
        <dbReference type="ChEBI" id="CHEBI:15378"/>
        <dbReference type="ChEBI" id="CHEBI:83064"/>
        <dbReference type="ChEBI" id="CHEBI:173113"/>
        <dbReference type="EC" id="3.1.4.58"/>
    </reaction>
</comment>
<dbReference type="SUPFAM" id="SSF55144">
    <property type="entry name" value="LigT-like"/>
    <property type="match status" value="1"/>
</dbReference>